<name>A0A9Q1IXK1_SYNKA</name>
<evidence type="ECO:0000313" key="4">
    <source>
        <dbReference type="Proteomes" id="UP001152622"/>
    </source>
</evidence>
<dbReference type="OrthoDB" id="10677876at2759"/>
<keyword evidence="2" id="KW-1133">Transmembrane helix</keyword>
<keyword evidence="2" id="KW-0812">Transmembrane</keyword>
<keyword evidence="2" id="KW-0472">Membrane</keyword>
<dbReference type="Proteomes" id="UP001152622">
    <property type="component" value="Chromosome 6"/>
</dbReference>
<keyword evidence="4" id="KW-1185">Reference proteome</keyword>
<evidence type="ECO:0000256" key="1">
    <source>
        <dbReference type="SAM" id="MobiDB-lite"/>
    </source>
</evidence>
<evidence type="ECO:0000313" key="3">
    <source>
        <dbReference type="EMBL" id="KAJ8356633.1"/>
    </source>
</evidence>
<gene>
    <name evidence="3" type="ORF">SKAU_G00194270</name>
</gene>
<feature type="region of interest" description="Disordered" evidence="1">
    <location>
        <begin position="53"/>
        <end position="112"/>
    </location>
</feature>
<reference evidence="3" key="1">
    <citation type="journal article" date="2023" name="Science">
        <title>Genome structures resolve the early diversification of teleost fishes.</title>
        <authorList>
            <person name="Parey E."/>
            <person name="Louis A."/>
            <person name="Montfort J."/>
            <person name="Bouchez O."/>
            <person name="Roques C."/>
            <person name="Iampietro C."/>
            <person name="Lluch J."/>
            <person name="Castinel A."/>
            <person name="Donnadieu C."/>
            <person name="Desvignes T."/>
            <person name="Floi Bucao C."/>
            <person name="Jouanno E."/>
            <person name="Wen M."/>
            <person name="Mejri S."/>
            <person name="Dirks R."/>
            <person name="Jansen H."/>
            <person name="Henkel C."/>
            <person name="Chen W.J."/>
            <person name="Zahm M."/>
            <person name="Cabau C."/>
            <person name="Klopp C."/>
            <person name="Thompson A.W."/>
            <person name="Robinson-Rechavi M."/>
            <person name="Braasch I."/>
            <person name="Lecointre G."/>
            <person name="Bobe J."/>
            <person name="Postlethwait J.H."/>
            <person name="Berthelot C."/>
            <person name="Roest Crollius H."/>
            <person name="Guiguen Y."/>
        </authorList>
    </citation>
    <scope>NUCLEOTIDE SEQUENCE</scope>
    <source>
        <strain evidence="3">WJC10195</strain>
    </source>
</reference>
<protein>
    <submittedName>
        <fullName evidence="3">Uncharacterized protein</fullName>
    </submittedName>
</protein>
<organism evidence="3 4">
    <name type="scientific">Synaphobranchus kaupii</name>
    <name type="common">Kaup's arrowtooth eel</name>
    <dbReference type="NCBI Taxonomy" id="118154"/>
    <lineage>
        <taxon>Eukaryota</taxon>
        <taxon>Metazoa</taxon>
        <taxon>Chordata</taxon>
        <taxon>Craniata</taxon>
        <taxon>Vertebrata</taxon>
        <taxon>Euteleostomi</taxon>
        <taxon>Actinopterygii</taxon>
        <taxon>Neopterygii</taxon>
        <taxon>Teleostei</taxon>
        <taxon>Anguilliformes</taxon>
        <taxon>Synaphobranchidae</taxon>
        <taxon>Synaphobranchus</taxon>
    </lineage>
</organism>
<sequence>MYSTWDAHVLQKIFLFIRCFVLTFLGFNFLSFAGREQTLSLRMTSFKLQSLLPPTRTRRPATSALSHTVNNEEKGMGSEVQQQTETAKPRKNKTARMKVVTGSPPPMKINIISPMTSPAELAPGVQRKEKEEAPLQRMNLRRKRLLETIFPKPVTRRKML</sequence>
<feature type="transmembrane region" description="Helical" evidence="2">
    <location>
        <begin position="13"/>
        <end position="33"/>
    </location>
</feature>
<dbReference type="EMBL" id="JAINUF010000006">
    <property type="protein sequence ID" value="KAJ8356633.1"/>
    <property type="molecule type" value="Genomic_DNA"/>
</dbReference>
<accession>A0A9Q1IXK1</accession>
<evidence type="ECO:0000256" key="2">
    <source>
        <dbReference type="SAM" id="Phobius"/>
    </source>
</evidence>
<proteinExistence type="predicted"/>
<dbReference type="AlphaFoldDB" id="A0A9Q1IXK1"/>
<comment type="caution">
    <text evidence="3">The sequence shown here is derived from an EMBL/GenBank/DDBJ whole genome shotgun (WGS) entry which is preliminary data.</text>
</comment>